<keyword evidence="1" id="KW-0175">Coiled coil</keyword>
<organism evidence="3 4">
    <name type="scientific">Listeria immobilis</name>
    <dbReference type="NCBI Taxonomy" id="2713502"/>
    <lineage>
        <taxon>Bacteria</taxon>
        <taxon>Bacillati</taxon>
        <taxon>Bacillota</taxon>
        <taxon>Bacilli</taxon>
        <taxon>Bacillales</taxon>
        <taxon>Listeriaceae</taxon>
        <taxon>Listeria</taxon>
    </lineage>
</organism>
<proteinExistence type="predicted"/>
<name>A0ABR6SYZ4_9LIST</name>
<keyword evidence="2" id="KW-0812">Transmembrane</keyword>
<evidence type="ECO:0008006" key="5">
    <source>
        <dbReference type="Google" id="ProtNLM"/>
    </source>
</evidence>
<dbReference type="EMBL" id="JAASUB010000017">
    <property type="protein sequence ID" value="MBC1510827.1"/>
    <property type="molecule type" value="Genomic_DNA"/>
</dbReference>
<evidence type="ECO:0000313" key="3">
    <source>
        <dbReference type="EMBL" id="MBC1510827.1"/>
    </source>
</evidence>
<feature type="coiled-coil region" evidence="1">
    <location>
        <begin position="41"/>
        <end position="83"/>
    </location>
</feature>
<gene>
    <name evidence="3" type="ORF">HCJ59_13120</name>
</gene>
<protein>
    <recommendedName>
        <fullName evidence="5">Phage protein</fullName>
    </recommendedName>
</protein>
<feature type="transmembrane region" description="Helical" evidence="2">
    <location>
        <begin position="107"/>
        <end position="129"/>
    </location>
</feature>
<keyword evidence="2" id="KW-0472">Membrane</keyword>
<evidence type="ECO:0000256" key="2">
    <source>
        <dbReference type="SAM" id="Phobius"/>
    </source>
</evidence>
<keyword evidence="2" id="KW-1133">Transmembrane helix</keyword>
<sequence>MKKVTDLNNYKINDLKGRKVRKIYEEEVFEMSDSNKYDLFMQEIKEDMRERENRNSDRQKELEKRIEKNLDNYRGESREREERFQKSVDDIKSIVEDSKKDNRNTTIAIWTLSVATIVGIAGMVITVLLK</sequence>
<dbReference type="Proteomes" id="UP000587800">
    <property type="component" value="Unassembled WGS sequence"/>
</dbReference>
<comment type="caution">
    <text evidence="3">The sequence shown here is derived from an EMBL/GenBank/DDBJ whole genome shotgun (WGS) entry which is preliminary data.</text>
</comment>
<accession>A0ABR6SYZ4</accession>
<evidence type="ECO:0000256" key="1">
    <source>
        <dbReference type="SAM" id="Coils"/>
    </source>
</evidence>
<keyword evidence="4" id="KW-1185">Reference proteome</keyword>
<reference evidence="3 4" key="1">
    <citation type="submission" date="2020-03" db="EMBL/GenBank/DDBJ databases">
        <title>Soil Listeria distribution.</title>
        <authorList>
            <person name="Liao J."/>
            <person name="Wiedmann M."/>
        </authorList>
    </citation>
    <scope>NUCLEOTIDE SEQUENCE [LARGE SCALE GENOMIC DNA]</scope>
    <source>
        <strain evidence="3 4">FSL L7-1515</strain>
    </source>
</reference>
<evidence type="ECO:0000313" key="4">
    <source>
        <dbReference type="Proteomes" id="UP000587800"/>
    </source>
</evidence>
<dbReference type="RefSeq" id="WP_110165204.1">
    <property type="nucleotide sequence ID" value="NZ_JAASTU010000002.1"/>
</dbReference>